<reference evidence="2" key="1">
    <citation type="submission" date="2020-06" db="EMBL/GenBank/DDBJ databases">
        <authorList>
            <consortium name="Plant Systems Biology data submission"/>
        </authorList>
    </citation>
    <scope>NUCLEOTIDE SEQUENCE</scope>
    <source>
        <strain evidence="2">D6</strain>
    </source>
</reference>
<protein>
    <submittedName>
        <fullName evidence="2">Uncharacterized protein</fullName>
    </submittedName>
</protein>
<evidence type="ECO:0000256" key="1">
    <source>
        <dbReference type="SAM" id="MobiDB-lite"/>
    </source>
</evidence>
<evidence type="ECO:0000313" key="3">
    <source>
        <dbReference type="Proteomes" id="UP001153069"/>
    </source>
</evidence>
<sequence length="138" mass="16342">MVKIRMDADESEEMDYYDVLPDDDKEQEEEQEEEHEEEQEEEHEEEQEEGEAEAEAEDREEDDSTPRVNEEVARAEERERRMRSVGAQWPLVGCERVAAIRKALEAAFAESQERWDELYSSRSHYDLRFAIVDALSKK</sequence>
<feature type="compositionally biased region" description="Acidic residues" evidence="1">
    <location>
        <begin position="9"/>
        <end position="63"/>
    </location>
</feature>
<keyword evidence="3" id="KW-1185">Reference proteome</keyword>
<proteinExistence type="predicted"/>
<name>A0A9N8DKF8_9STRA</name>
<feature type="compositionally biased region" description="Basic and acidic residues" evidence="1">
    <location>
        <begin position="64"/>
        <end position="80"/>
    </location>
</feature>
<dbReference type="EMBL" id="CAICTM010000176">
    <property type="protein sequence ID" value="CAB9503826.1"/>
    <property type="molecule type" value="Genomic_DNA"/>
</dbReference>
<feature type="region of interest" description="Disordered" evidence="1">
    <location>
        <begin position="1"/>
        <end position="80"/>
    </location>
</feature>
<organism evidence="2 3">
    <name type="scientific">Seminavis robusta</name>
    <dbReference type="NCBI Taxonomy" id="568900"/>
    <lineage>
        <taxon>Eukaryota</taxon>
        <taxon>Sar</taxon>
        <taxon>Stramenopiles</taxon>
        <taxon>Ochrophyta</taxon>
        <taxon>Bacillariophyta</taxon>
        <taxon>Bacillariophyceae</taxon>
        <taxon>Bacillariophycidae</taxon>
        <taxon>Naviculales</taxon>
        <taxon>Naviculaceae</taxon>
        <taxon>Seminavis</taxon>
    </lineage>
</organism>
<dbReference type="AlphaFoldDB" id="A0A9N8DKF8"/>
<gene>
    <name evidence="2" type="ORF">SEMRO_177_G077810.1</name>
</gene>
<evidence type="ECO:0000313" key="2">
    <source>
        <dbReference type="EMBL" id="CAB9503826.1"/>
    </source>
</evidence>
<comment type="caution">
    <text evidence="2">The sequence shown here is derived from an EMBL/GenBank/DDBJ whole genome shotgun (WGS) entry which is preliminary data.</text>
</comment>
<dbReference type="Proteomes" id="UP001153069">
    <property type="component" value="Unassembled WGS sequence"/>
</dbReference>
<accession>A0A9N8DKF8</accession>